<feature type="region of interest" description="Disordered" evidence="1">
    <location>
        <begin position="249"/>
        <end position="268"/>
    </location>
</feature>
<dbReference type="AlphaFoldDB" id="A0A517ZD87"/>
<name>A0A517ZD87_9PLAN</name>
<evidence type="ECO:0000256" key="1">
    <source>
        <dbReference type="SAM" id="MobiDB-lite"/>
    </source>
</evidence>
<feature type="chain" id="PRO_5021892144" evidence="2">
    <location>
        <begin position="28"/>
        <end position="322"/>
    </location>
</feature>
<reference evidence="3 4" key="1">
    <citation type="submission" date="2019-02" db="EMBL/GenBank/DDBJ databases">
        <title>Deep-cultivation of Planctomycetes and their phenomic and genomic characterization uncovers novel biology.</title>
        <authorList>
            <person name="Wiegand S."/>
            <person name="Jogler M."/>
            <person name="Boedeker C."/>
            <person name="Pinto D."/>
            <person name="Vollmers J."/>
            <person name="Rivas-Marin E."/>
            <person name="Kohn T."/>
            <person name="Peeters S.H."/>
            <person name="Heuer A."/>
            <person name="Rast P."/>
            <person name="Oberbeckmann S."/>
            <person name="Bunk B."/>
            <person name="Jeske O."/>
            <person name="Meyerdierks A."/>
            <person name="Storesund J.E."/>
            <person name="Kallscheuer N."/>
            <person name="Luecker S."/>
            <person name="Lage O.M."/>
            <person name="Pohl T."/>
            <person name="Merkel B.J."/>
            <person name="Hornburger P."/>
            <person name="Mueller R.-W."/>
            <person name="Bruemmer F."/>
            <person name="Labrenz M."/>
            <person name="Spormann A.M."/>
            <person name="Op den Camp H."/>
            <person name="Overmann J."/>
            <person name="Amann R."/>
            <person name="Jetten M.S.M."/>
            <person name="Mascher T."/>
            <person name="Medema M.H."/>
            <person name="Devos D.P."/>
            <person name="Kaster A.-K."/>
            <person name="Ovreas L."/>
            <person name="Rohde M."/>
            <person name="Galperin M.Y."/>
            <person name="Jogler C."/>
        </authorList>
    </citation>
    <scope>NUCLEOTIDE SEQUENCE [LARGE SCALE GENOMIC DNA]</scope>
    <source>
        <strain evidence="3 4">Mal4</strain>
    </source>
</reference>
<feature type="region of interest" description="Disordered" evidence="1">
    <location>
        <begin position="277"/>
        <end position="322"/>
    </location>
</feature>
<dbReference type="EMBL" id="CP036275">
    <property type="protein sequence ID" value="QDU40425.1"/>
    <property type="molecule type" value="Genomic_DNA"/>
</dbReference>
<dbReference type="RefSeq" id="WP_145371710.1">
    <property type="nucleotide sequence ID" value="NZ_CP036275.1"/>
</dbReference>
<feature type="compositionally biased region" description="Low complexity" evidence="1">
    <location>
        <begin position="279"/>
        <end position="292"/>
    </location>
</feature>
<dbReference type="Proteomes" id="UP000320496">
    <property type="component" value="Chromosome"/>
</dbReference>
<proteinExistence type="predicted"/>
<evidence type="ECO:0000313" key="3">
    <source>
        <dbReference type="EMBL" id="QDU40425.1"/>
    </source>
</evidence>
<keyword evidence="4" id="KW-1185">Reference proteome</keyword>
<evidence type="ECO:0000256" key="2">
    <source>
        <dbReference type="SAM" id="SignalP"/>
    </source>
</evidence>
<sequence length="322" mass="34894" precursor="true">MDRKWANWIVAASVAIAGTMVPLAARAQCLPCPLDPCFWCGLGSALCLCPPNCCGVCQLPAPSCGCPAPVLPPPQPVFQTQYKPVVETQYRQQQVVNYQDVPQVEYRREAYVESVPVTTYRQETVDEGSYQMVWVPKPVTRAVPQTVYQQQTKYRDVAYQTTRRVAKVETQLIPQQHVRYVPEVRQVGVAAGPTYPAYGTTAFAAPTYAPAPVTAVVPPVVAPPVTATVQAPQIPAAQSYTVPQRTAAVPDYSTQPPAYSPPAAPATTDEWMQVPSRNAQPAVQQPAGQPEPVHTPGAQSRFSPAPSAASVWMTQGMHASQR</sequence>
<protein>
    <submittedName>
        <fullName evidence="3">Uncharacterized protein</fullName>
    </submittedName>
</protein>
<keyword evidence="2" id="KW-0732">Signal</keyword>
<evidence type="ECO:0000313" key="4">
    <source>
        <dbReference type="Proteomes" id="UP000320496"/>
    </source>
</evidence>
<accession>A0A517ZD87</accession>
<dbReference type="OrthoDB" id="288438at2"/>
<feature type="signal peptide" evidence="2">
    <location>
        <begin position="1"/>
        <end position="27"/>
    </location>
</feature>
<gene>
    <name evidence="3" type="ORF">Mal4_47810</name>
</gene>
<organism evidence="3 4">
    <name type="scientific">Maioricimonas rarisocia</name>
    <dbReference type="NCBI Taxonomy" id="2528026"/>
    <lineage>
        <taxon>Bacteria</taxon>
        <taxon>Pseudomonadati</taxon>
        <taxon>Planctomycetota</taxon>
        <taxon>Planctomycetia</taxon>
        <taxon>Planctomycetales</taxon>
        <taxon>Planctomycetaceae</taxon>
        <taxon>Maioricimonas</taxon>
    </lineage>
</organism>
<dbReference type="KEGG" id="mri:Mal4_47810"/>